<organism evidence="1">
    <name type="scientific">marine sediment metagenome</name>
    <dbReference type="NCBI Taxonomy" id="412755"/>
    <lineage>
        <taxon>unclassified sequences</taxon>
        <taxon>metagenomes</taxon>
        <taxon>ecological metagenomes</taxon>
    </lineage>
</organism>
<comment type="caution">
    <text evidence="1">The sequence shown here is derived from an EMBL/GenBank/DDBJ whole genome shotgun (WGS) entry which is preliminary data.</text>
</comment>
<proteinExistence type="predicted"/>
<evidence type="ECO:0000313" key="1">
    <source>
        <dbReference type="EMBL" id="KKL94565.1"/>
    </source>
</evidence>
<feature type="non-terminal residue" evidence="1">
    <location>
        <position position="78"/>
    </location>
</feature>
<dbReference type="EMBL" id="LAZR01018893">
    <property type="protein sequence ID" value="KKL94565.1"/>
    <property type="molecule type" value="Genomic_DNA"/>
</dbReference>
<sequence length="78" mass="9105">MTDATDVVKEIEWQYSYLRNSHIDWHKSNNTLKALDALRDIALRLAEELNLLMTQHASLERLHGKFAEENARLKAEVE</sequence>
<name>A0A0F9ILA1_9ZZZZ</name>
<accession>A0A0F9ILA1</accession>
<dbReference type="AlphaFoldDB" id="A0A0F9ILA1"/>
<reference evidence="1" key="1">
    <citation type="journal article" date="2015" name="Nature">
        <title>Complex archaea that bridge the gap between prokaryotes and eukaryotes.</title>
        <authorList>
            <person name="Spang A."/>
            <person name="Saw J.H."/>
            <person name="Jorgensen S.L."/>
            <person name="Zaremba-Niedzwiedzka K."/>
            <person name="Martijn J."/>
            <person name="Lind A.E."/>
            <person name="van Eijk R."/>
            <person name="Schleper C."/>
            <person name="Guy L."/>
            <person name="Ettema T.J."/>
        </authorList>
    </citation>
    <scope>NUCLEOTIDE SEQUENCE</scope>
</reference>
<protein>
    <submittedName>
        <fullName evidence="1">Uncharacterized protein</fullName>
    </submittedName>
</protein>
<gene>
    <name evidence="1" type="ORF">LCGC14_1863470</name>
</gene>